<sequence length="1288" mass="134920">MLDPTSLHSMNMHVIGADQRNTLTFVRERQTDFLFCIENTTLSLESLSFNGRNSRICQGTADTFFSLSNCVVDDCGHHAILESDGWLSAISSKFSVAIGMTSHGLVDSPSESCHFVLSGSIFQNWRTTEETSLTGTAFDRLDLSLCQFSNVSQTHRVSVQPLHRTFQTTSIVGCDLNDVENDLYGSISRDMNNHNLIHATNTTFSRNFHSEFNAYTTTYTTSQNTSLTSKISFSACQFLRCTSTTHGGGLCHSSSSPLTVSNCKFESCSASAFGGGIAFISTSASAVTVNISGTTFISCSAHTGGGVYTLHNSAFRNIKAELKNCHYESLSAVQQCACFLMLHVDNPSITNTVIQDCSNTKYEAGGRVGSSEGKLTMDSVSFLRLQAEGNGAFALDDLFGTAAFSNLRIAGCTTVDNSPFVVGVNIQKTGSDPLKFENCLFEHNCRTSGKATGPNDITLNGECVYASKETFQNCWTASGQPSVKAKGERHNDWIVTNDVIQVANATGEDKLFCWAPGNLCQTMTDVIGNRLGPWYVGKIAMGEGEDHERKLEMKSQSLVVEGSGKTKTTMIDGGSSVPLFTITTGTLTASAIKFIPSASSHLITLSDEGTVSVRDSSVQSLETNIKLSKSVFSVSAGTLHLTRVVCSSLSFTDTTVLFLFSSSARSLTLTNSSFTSVSSGRSGSCLCSTITNGQSVKMGEEGGSDSFSSCSSVGDGGALNVKLVDAGSLSIISTRFSKCSSNGVGGGLFVDLSSTTSQTKWTLNLSGATFGRGAEKNTAMKGPNLFVTGKFFETAVTPNIFPAVTGAEKGEMWGEDWNSFVSSSLLVYLAPFSNTAIVGGSNAVDIDRCGHFGVGCVSIQNALNHVKTSGSDSLILSFESGATLSESFSFETSQTVSFESASELQKIINVLGSGKLSVAMGKLSLNKLSFSTTVASFFSSLITLNGGSLTVTGCIFSGFKSSVSGGIVSGTLSSSSSLVVTGSSFVLCSSSLNGGAVAVTISGGSLSIVHPAFVLCSSSLNGGGIAVECAENTPSSSLVIQASFRSCSCGVGQKGDWVFVSGRELSKLIDPSNWETTTTGLSQPSDSSKLWGVDSLPCGSSLSSSTLLVYLIGHSGSSLFTSSSTGSEVIGCGESSTPCKTLSMSFSCLSSAGSNTLTVIDSSTLDVTLTNSFPSLTITGTESPSKALSVTSSGRFSVPSNTLSITHLCLSPSSAPFSSSLITISGPGIVSVTLCSFSSFSLSQTPLIDHQNGELSLKSVSFSSIHRSDGSGSCLHSALKGDMNRLLI</sequence>
<reference evidence="1 2" key="1">
    <citation type="journal article" date="2022" name="bioRxiv">
        <title>Genomics of Preaxostyla Flagellates Illuminates Evolutionary Transitions and the Path Towards Mitochondrial Loss.</title>
        <authorList>
            <person name="Novak L.V.F."/>
            <person name="Treitli S.C."/>
            <person name="Pyrih J."/>
            <person name="Halakuc P."/>
            <person name="Pipaliya S.V."/>
            <person name="Vacek V."/>
            <person name="Brzon O."/>
            <person name="Soukal P."/>
            <person name="Eme L."/>
            <person name="Dacks J.B."/>
            <person name="Karnkowska A."/>
            <person name="Elias M."/>
            <person name="Hampl V."/>
        </authorList>
    </citation>
    <scope>NUCLEOTIDE SEQUENCE [LARGE SCALE GENOMIC DNA]</scope>
    <source>
        <strain evidence="1">NAU3</strain>
        <tissue evidence="1">Gut</tissue>
    </source>
</reference>
<name>A0ABQ9XB09_9EUKA</name>
<dbReference type="Proteomes" id="UP001281761">
    <property type="component" value="Unassembled WGS sequence"/>
</dbReference>
<dbReference type="InterPro" id="IPR011050">
    <property type="entry name" value="Pectin_lyase_fold/virulence"/>
</dbReference>
<gene>
    <name evidence="1" type="ORF">BLNAU_17001</name>
</gene>
<dbReference type="SUPFAM" id="SSF51126">
    <property type="entry name" value="Pectin lyase-like"/>
    <property type="match status" value="1"/>
</dbReference>
<proteinExistence type="predicted"/>
<evidence type="ECO:0000313" key="2">
    <source>
        <dbReference type="Proteomes" id="UP001281761"/>
    </source>
</evidence>
<accession>A0ABQ9XB09</accession>
<organism evidence="1 2">
    <name type="scientific">Blattamonas nauphoetae</name>
    <dbReference type="NCBI Taxonomy" id="2049346"/>
    <lineage>
        <taxon>Eukaryota</taxon>
        <taxon>Metamonada</taxon>
        <taxon>Preaxostyla</taxon>
        <taxon>Oxymonadida</taxon>
        <taxon>Blattamonas</taxon>
    </lineage>
</organism>
<comment type="caution">
    <text evidence="1">The sequence shown here is derived from an EMBL/GenBank/DDBJ whole genome shotgun (WGS) entry which is preliminary data.</text>
</comment>
<dbReference type="EMBL" id="JARBJD010000185">
    <property type="protein sequence ID" value="KAK2948054.1"/>
    <property type="molecule type" value="Genomic_DNA"/>
</dbReference>
<keyword evidence="2" id="KW-1185">Reference proteome</keyword>
<protein>
    <submittedName>
        <fullName evidence="1">Uncharacterized protein</fullName>
    </submittedName>
</protein>
<dbReference type="PANTHER" id="PTHR11319:SF35">
    <property type="entry name" value="OUTER MEMBRANE PROTEIN PMPC-RELATED"/>
    <property type="match status" value="1"/>
</dbReference>
<dbReference type="PANTHER" id="PTHR11319">
    <property type="entry name" value="G PROTEIN-COUPLED RECEPTOR-RELATED"/>
    <property type="match status" value="1"/>
</dbReference>
<evidence type="ECO:0000313" key="1">
    <source>
        <dbReference type="EMBL" id="KAK2948054.1"/>
    </source>
</evidence>